<proteinExistence type="predicted"/>
<feature type="domain" description="Cation/H+ exchanger transmembrane" evidence="10">
    <location>
        <begin position="16"/>
        <end position="401"/>
    </location>
</feature>
<feature type="transmembrane region" description="Helical" evidence="9">
    <location>
        <begin position="165"/>
        <end position="186"/>
    </location>
</feature>
<feature type="transmembrane region" description="Helical" evidence="9">
    <location>
        <begin position="193"/>
        <end position="216"/>
    </location>
</feature>
<dbReference type="GO" id="GO:1902600">
    <property type="term" value="P:proton transmembrane transport"/>
    <property type="evidence" value="ECO:0007669"/>
    <property type="project" value="InterPro"/>
</dbReference>
<keyword evidence="5 9" id="KW-0812">Transmembrane</keyword>
<evidence type="ECO:0000256" key="5">
    <source>
        <dbReference type="ARBA" id="ARBA00022692"/>
    </source>
</evidence>
<dbReference type="Gene3D" id="1.20.1530.20">
    <property type="match status" value="1"/>
</dbReference>
<organism evidence="11 12">
    <name type="scientific">Sediminicurvatus halobius</name>
    <dbReference type="NCBI Taxonomy" id="2182432"/>
    <lineage>
        <taxon>Bacteria</taxon>
        <taxon>Pseudomonadati</taxon>
        <taxon>Pseudomonadota</taxon>
        <taxon>Gammaproteobacteria</taxon>
        <taxon>Chromatiales</taxon>
        <taxon>Ectothiorhodospiraceae</taxon>
        <taxon>Sediminicurvatus</taxon>
    </lineage>
</organism>
<evidence type="ECO:0000259" key="10">
    <source>
        <dbReference type="Pfam" id="PF00999"/>
    </source>
</evidence>
<feature type="transmembrane region" description="Helical" evidence="9">
    <location>
        <begin position="236"/>
        <end position="262"/>
    </location>
</feature>
<dbReference type="GO" id="GO:0005886">
    <property type="term" value="C:plasma membrane"/>
    <property type="evidence" value="ECO:0007669"/>
    <property type="project" value="UniProtKB-SubCell"/>
</dbReference>
<evidence type="ECO:0000256" key="8">
    <source>
        <dbReference type="ARBA" id="ARBA00023136"/>
    </source>
</evidence>
<dbReference type="PANTHER" id="PTHR32507:SF8">
    <property type="entry name" value="CNH1P"/>
    <property type="match status" value="1"/>
</dbReference>
<dbReference type="InterPro" id="IPR006153">
    <property type="entry name" value="Cation/H_exchanger_TM"/>
</dbReference>
<feature type="transmembrane region" description="Helical" evidence="9">
    <location>
        <begin position="33"/>
        <end position="52"/>
    </location>
</feature>
<gene>
    <name evidence="11" type="ORF">DEM34_17550</name>
</gene>
<protein>
    <submittedName>
        <fullName evidence="11">Sodium:proton antiporter</fullName>
    </submittedName>
</protein>
<feature type="transmembrane region" description="Helical" evidence="9">
    <location>
        <begin position="293"/>
        <end position="311"/>
    </location>
</feature>
<evidence type="ECO:0000256" key="9">
    <source>
        <dbReference type="SAM" id="Phobius"/>
    </source>
</evidence>
<dbReference type="Pfam" id="PF00999">
    <property type="entry name" value="Na_H_Exchanger"/>
    <property type="match status" value="1"/>
</dbReference>
<feature type="transmembrane region" description="Helical" evidence="9">
    <location>
        <begin position="317"/>
        <end position="336"/>
    </location>
</feature>
<dbReference type="OrthoDB" id="9810860at2"/>
<feature type="transmembrane region" description="Helical" evidence="9">
    <location>
        <begin position="348"/>
        <end position="366"/>
    </location>
</feature>
<dbReference type="PANTHER" id="PTHR32507">
    <property type="entry name" value="NA(+)/H(+) ANTIPORTER 1"/>
    <property type="match status" value="1"/>
</dbReference>
<feature type="transmembrane region" description="Helical" evidence="9">
    <location>
        <begin position="6"/>
        <end position="24"/>
    </location>
</feature>
<keyword evidence="6 9" id="KW-1133">Transmembrane helix</keyword>
<evidence type="ECO:0000256" key="7">
    <source>
        <dbReference type="ARBA" id="ARBA00023065"/>
    </source>
</evidence>
<evidence type="ECO:0000256" key="2">
    <source>
        <dbReference type="ARBA" id="ARBA00022448"/>
    </source>
</evidence>
<dbReference type="RefSeq" id="WP_109680130.1">
    <property type="nucleotide sequence ID" value="NZ_CP086615.1"/>
</dbReference>
<dbReference type="EMBL" id="QFFI01000043">
    <property type="protein sequence ID" value="PWG61231.1"/>
    <property type="molecule type" value="Genomic_DNA"/>
</dbReference>
<comment type="caution">
    <text evidence="11">The sequence shown here is derived from an EMBL/GenBank/DDBJ whole genome shotgun (WGS) entry which is preliminary data.</text>
</comment>
<feature type="transmembrane region" description="Helical" evidence="9">
    <location>
        <begin position="378"/>
        <end position="397"/>
    </location>
</feature>
<dbReference type="InterPro" id="IPR038770">
    <property type="entry name" value="Na+/solute_symporter_sf"/>
</dbReference>
<evidence type="ECO:0000256" key="4">
    <source>
        <dbReference type="ARBA" id="ARBA00022475"/>
    </source>
</evidence>
<name>A0A2U2MWJ8_9GAMM</name>
<keyword evidence="7" id="KW-0406">Ion transport</keyword>
<feature type="transmembrane region" description="Helical" evidence="9">
    <location>
        <begin position="94"/>
        <end position="115"/>
    </location>
</feature>
<evidence type="ECO:0000256" key="1">
    <source>
        <dbReference type="ARBA" id="ARBA00004651"/>
    </source>
</evidence>
<keyword evidence="2" id="KW-0813">Transport</keyword>
<evidence type="ECO:0000313" key="12">
    <source>
        <dbReference type="Proteomes" id="UP000245474"/>
    </source>
</evidence>
<sequence length="427" mass="45763">MATSAWFLLVGGLLLAMGLTSDFLKRLPVTNAMVYLAAGVVIGPMALNLFHFNPLEQSALLERITEMVVLLSLFTAGMKMPVPVDMKRWRFSILLAVLGLAITVILVAGFGYYALGLPVGAALLLGGLLAPTDPVLATDVQVRHPGDRDRLRFGLTCEAGINDGTAYPVVMLSLGLLGLHELGGGFHWLGVDLLWATVGGVAIGVVAGTLVGWGVWALRRRNPEIRLMGDFVGLGLIGFVYGVSLLVDAGGFLAVFAAAIALRQTERRLLGRVSERFRLTDGSLQFKEQLERLSVVVLILIIGGTLFLNSWSWRAVGLAAFLFLVARPAGVIISALGTRTPARHRRMAAWFGVRGIGSLYYLMFAIQSGLPEDLALELIHLTLVVVTLSIVVHGVSVRPALLHYAGRADAVRPPKQRAAASPAQPPE</sequence>
<dbReference type="GO" id="GO:0015297">
    <property type="term" value="F:antiporter activity"/>
    <property type="evidence" value="ECO:0007669"/>
    <property type="project" value="UniProtKB-KW"/>
</dbReference>
<keyword evidence="12" id="KW-1185">Reference proteome</keyword>
<evidence type="ECO:0000313" key="11">
    <source>
        <dbReference type="EMBL" id="PWG61231.1"/>
    </source>
</evidence>
<comment type="subcellular location">
    <subcellularLocation>
        <location evidence="1">Cell membrane</location>
        <topology evidence="1">Multi-pass membrane protein</topology>
    </subcellularLocation>
</comment>
<reference evidence="11 12" key="1">
    <citation type="submission" date="2018-05" db="EMBL/GenBank/DDBJ databases">
        <title>Spiribacter halobius sp. nov., a moderately halophilic bacterium isolated from marine solar saltern.</title>
        <authorList>
            <person name="Zheng W.-S."/>
            <person name="Lu D.-C."/>
            <person name="Du Z.-J."/>
        </authorList>
    </citation>
    <scope>NUCLEOTIDE SEQUENCE [LARGE SCALE GENOMIC DNA]</scope>
    <source>
        <strain evidence="11 12">E85</strain>
    </source>
</reference>
<dbReference type="AlphaFoldDB" id="A0A2U2MWJ8"/>
<dbReference type="Proteomes" id="UP000245474">
    <property type="component" value="Unassembled WGS sequence"/>
</dbReference>
<keyword evidence="4" id="KW-1003">Cell membrane</keyword>
<evidence type="ECO:0000256" key="3">
    <source>
        <dbReference type="ARBA" id="ARBA00022449"/>
    </source>
</evidence>
<keyword evidence="8 9" id="KW-0472">Membrane</keyword>
<accession>A0A2U2MWJ8</accession>
<evidence type="ECO:0000256" key="6">
    <source>
        <dbReference type="ARBA" id="ARBA00022989"/>
    </source>
</evidence>
<keyword evidence="3" id="KW-0050">Antiport</keyword>